<accession>A0ABW3IGV1</accession>
<sequence>MKYMRYAIGEIILVVIGILIAIQINNWNQERIQSEELDGLLQSVANGVNSDVRTLNLLLIARENIAIMADSIYRTHIAPDKPPANAVEAAYISYAFNDINSAIYFNPNTSAFQALKNSTYIGKLQGTDLALLINTYYSNAEKLRGIEEEINQNTRNLVQDWEADFTKQDIALFYRPFPAYDQSPAVRTRFYEILKDDQSINLLRNSTYEAALVGFYEEQILLGNKLIQMIKNSKETFDEQTKLEFSGILFSFGDADLVSLLINGQVPTEFNINYAASSNPTGLLSLENDYMVIEYPSDTYTWGAPYFRVNALKGRVHEMDFSPYDKLLIEMKGATGGEEFEVTMKDKKDPPDGSEARVRMQVTDEWKVYEIDTAEFTTADMKTIEVPLAFVFQGPEGQTIHVRSVRFKKG</sequence>
<keyword evidence="1" id="KW-0472">Membrane</keyword>
<evidence type="ECO:0000313" key="3">
    <source>
        <dbReference type="Proteomes" id="UP001597100"/>
    </source>
</evidence>
<keyword evidence="3" id="KW-1185">Reference proteome</keyword>
<gene>
    <name evidence="2" type="ORF">ACFQ1G_09570</name>
</gene>
<feature type="transmembrane region" description="Helical" evidence="1">
    <location>
        <begin position="7"/>
        <end position="24"/>
    </location>
</feature>
<comment type="caution">
    <text evidence="2">The sequence shown here is derived from an EMBL/GenBank/DDBJ whole genome shotgun (WGS) entry which is preliminary data.</text>
</comment>
<reference evidence="3" key="1">
    <citation type="journal article" date="2019" name="Int. J. Syst. Evol. Microbiol.">
        <title>The Global Catalogue of Microorganisms (GCM) 10K type strain sequencing project: providing services to taxonomists for standard genome sequencing and annotation.</title>
        <authorList>
            <consortium name="The Broad Institute Genomics Platform"/>
            <consortium name="The Broad Institute Genome Sequencing Center for Infectious Disease"/>
            <person name="Wu L."/>
            <person name="Ma J."/>
        </authorList>
    </citation>
    <scope>NUCLEOTIDE SEQUENCE [LARGE SCALE GENOMIC DNA]</scope>
    <source>
        <strain evidence="3">CCUG 60898</strain>
    </source>
</reference>
<name>A0ABW3IGV1_9FLAO</name>
<dbReference type="Pfam" id="PF19578">
    <property type="entry name" value="DUF6090"/>
    <property type="match status" value="1"/>
</dbReference>
<protein>
    <submittedName>
        <fullName evidence="2">DUF6090 family protein</fullName>
    </submittedName>
</protein>
<organism evidence="2 3">
    <name type="scientific">Salinimicrobium gaetbulicola</name>
    <dbReference type="NCBI Taxonomy" id="999702"/>
    <lineage>
        <taxon>Bacteria</taxon>
        <taxon>Pseudomonadati</taxon>
        <taxon>Bacteroidota</taxon>
        <taxon>Flavobacteriia</taxon>
        <taxon>Flavobacteriales</taxon>
        <taxon>Flavobacteriaceae</taxon>
        <taxon>Salinimicrobium</taxon>
    </lineage>
</organism>
<evidence type="ECO:0000256" key="1">
    <source>
        <dbReference type="SAM" id="Phobius"/>
    </source>
</evidence>
<evidence type="ECO:0000313" key="2">
    <source>
        <dbReference type="EMBL" id="MFD0977040.1"/>
    </source>
</evidence>
<keyword evidence="1" id="KW-0812">Transmembrane</keyword>
<dbReference type="Proteomes" id="UP001597100">
    <property type="component" value="Unassembled WGS sequence"/>
</dbReference>
<dbReference type="InterPro" id="IPR008979">
    <property type="entry name" value="Galactose-bd-like_sf"/>
</dbReference>
<keyword evidence="1" id="KW-1133">Transmembrane helix</keyword>
<dbReference type="EMBL" id="JBHTJP010000035">
    <property type="protein sequence ID" value="MFD0977040.1"/>
    <property type="molecule type" value="Genomic_DNA"/>
</dbReference>
<dbReference type="SUPFAM" id="SSF49785">
    <property type="entry name" value="Galactose-binding domain-like"/>
    <property type="match status" value="1"/>
</dbReference>
<dbReference type="InterPro" id="IPR045749">
    <property type="entry name" value="DUF6090"/>
</dbReference>
<dbReference type="Gene3D" id="2.60.120.430">
    <property type="entry name" value="Galactose-binding lectin"/>
    <property type="match status" value="1"/>
</dbReference>
<proteinExistence type="predicted"/>
<dbReference type="RefSeq" id="WP_380738996.1">
    <property type="nucleotide sequence ID" value="NZ_JBHTJP010000035.1"/>
</dbReference>